<reference evidence="2" key="1">
    <citation type="submission" date="2021-11" db="EMBL/GenBank/DDBJ databases">
        <title>BS-T2-15 a new species belonging to the Comamonadaceae family isolated from the soil of a French oak forest.</title>
        <authorList>
            <person name="Mieszkin S."/>
            <person name="Alain K."/>
        </authorList>
    </citation>
    <scope>NUCLEOTIDE SEQUENCE</scope>
    <source>
        <strain evidence="2">BS-T2-15</strain>
    </source>
</reference>
<gene>
    <name evidence="2" type="ORF">LPC04_02710</name>
</gene>
<dbReference type="EMBL" id="JAJLJH010000001">
    <property type="protein sequence ID" value="MCK9684613.1"/>
    <property type="molecule type" value="Genomic_DNA"/>
</dbReference>
<keyword evidence="1" id="KW-0812">Transmembrane</keyword>
<protein>
    <recommendedName>
        <fullName evidence="4">Secreted protein</fullName>
    </recommendedName>
</protein>
<dbReference type="RefSeq" id="WP_275680640.1">
    <property type="nucleotide sequence ID" value="NZ_JAJLJH010000001.1"/>
</dbReference>
<proteinExistence type="predicted"/>
<feature type="transmembrane region" description="Helical" evidence="1">
    <location>
        <begin position="6"/>
        <end position="28"/>
    </location>
</feature>
<comment type="caution">
    <text evidence="2">The sequence shown here is derived from an EMBL/GenBank/DDBJ whole genome shotgun (WGS) entry which is preliminary data.</text>
</comment>
<evidence type="ECO:0000256" key="1">
    <source>
        <dbReference type="SAM" id="Phobius"/>
    </source>
</evidence>
<name>A0A9X1YH43_9BURK</name>
<keyword evidence="1" id="KW-1133">Transmembrane helix</keyword>
<keyword evidence="3" id="KW-1185">Reference proteome</keyword>
<evidence type="ECO:0000313" key="3">
    <source>
        <dbReference type="Proteomes" id="UP001139353"/>
    </source>
</evidence>
<evidence type="ECO:0008006" key="4">
    <source>
        <dbReference type="Google" id="ProtNLM"/>
    </source>
</evidence>
<organism evidence="2 3">
    <name type="scientific">Scleromatobacter humisilvae</name>
    <dbReference type="NCBI Taxonomy" id="2897159"/>
    <lineage>
        <taxon>Bacteria</taxon>
        <taxon>Pseudomonadati</taxon>
        <taxon>Pseudomonadota</taxon>
        <taxon>Betaproteobacteria</taxon>
        <taxon>Burkholderiales</taxon>
        <taxon>Sphaerotilaceae</taxon>
        <taxon>Scleromatobacter</taxon>
    </lineage>
</organism>
<accession>A0A9X1YH43</accession>
<dbReference type="Proteomes" id="UP001139353">
    <property type="component" value="Unassembled WGS sequence"/>
</dbReference>
<dbReference type="AlphaFoldDB" id="A0A9X1YH43"/>
<keyword evidence="1" id="KW-0472">Membrane</keyword>
<evidence type="ECO:0000313" key="2">
    <source>
        <dbReference type="EMBL" id="MCK9684613.1"/>
    </source>
</evidence>
<sequence length="195" mass="21602">MDSLNTPTLAAIIVVAVILVAFVAWLAYSAAESKRLKQRFGPEYDAVLKRHGGSKAKAEAELKQRQKRVDRFEIVPLAPADVTRFSEAWTRLQGSFVDDPKGVLIEADRLVRDLLAKRGYPVADFELRAADISVDHPIVVNNYRAAQRIVSLDQRGEASTEDLRKAVVHFRALFDELLGKTTAHDESAPPARLAA</sequence>